<dbReference type="InterPro" id="IPR051012">
    <property type="entry name" value="CellSynth/LPSAsmb/PSIAsmb"/>
</dbReference>
<dbReference type="GO" id="GO:0046890">
    <property type="term" value="P:regulation of lipid biosynthetic process"/>
    <property type="evidence" value="ECO:0007669"/>
    <property type="project" value="UniProtKB-UniRule"/>
</dbReference>
<evidence type="ECO:0000256" key="3">
    <source>
        <dbReference type="ARBA" id="ARBA00022803"/>
    </source>
</evidence>
<evidence type="ECO:0000256" key="4">
    <source>
        <dbReference type="HAMAP-Rule" id="MF_00994"/>
    </source>
</evidence>
<dbReference type="RefSeq" id="WP_092991495.1">
    <property type="nucleotide sequence ID" value="NZ_FMWD01000001.1"/>
</dbReference>
<evidence type="ECO:0000256" key="2">
    <source>
        <dbReference type="ARBA" id="ARBA00022737"/>
    </source>
</evidence>
<keyword evidence="4" id="KW-1133">Transmembrane helix</keyword>
<dbReference type="GO" id="GO:0009898">
    <property type="term" value="C:cytoplasmic side of plasma membrane"/>
    <property type="evidence" value="ECO:0007669"/>
    <property type="project" value="UniProtKB-UniRule"/>
</dbReference>
<evidence type="ECO:0000256" key="1">
    <source>
        <dbReference type="ARBA" id="ARBA00022723"/>
    </source>
</evidence>
<evidence type="ECO:0000313" key="7">
    <source>
        <dbReference type="Proteomes" id="UP000199648"/>
    </source>
</evidence>
<feature type="binding site" evidence="4">
    <location>
        <position position="371"/>
    </location>
    <ligand>
        <name>Fe cation</name>
        <dbReference type="ChEBI" id="CHEBI:24875"/>
    </ligand>
</feature>
<dbReference type="InterPro" id="IPR019734">
    <property type="entry name" value="TPR_rpt"/>
</dbReference>
<dbReference type="HAMAP" id="MF_00994">
    <property type="entry name" value="LPS_assembly_LapB"/>
    <property type="match status" value="1"/>
</dbReference>
<dbReference type="Gene3D" id="1.25.40.10">
    <property type="entry name" value="Tetratricopeptide repeat domain"/>
    <property type="match status" value="1"/>
</dbReference>
<dbReference type="NCBIfam" id="NF008757">
    <property type="entry name" value="PRK11788.1-5"/>
    <property type="match status" value="1"/>
</dbReference>
<keyword evidence="4" id="KW-0472">Membrane</keyword>
<keyword evidence="4" id="KW-0408">Iron</keyword>
<keyword evidence="3 4" id="KW-0802">TPR repeat</keyword>
<dbReference type="OrthoDB" id="507476at2"/>
<dbReference type="PANTHER" id="PTHR45586:SF1">
    <property type="entry name" value="LIPOPOLYSACCHARIDE ASSEMBLY PROTEIN B"/>
    <property type="match status" value="1"/>
</dbReference>
<dbReference type="SUPFAM" id="SSF81901">
    <property type="entry name" value="HCP-like"/>
    <property type="match status" value="1"/>
</dbReference>
<comment type="subcellular location">
    <subcellularLocation>
        <location evidence="4">Cell inner membrane</location>
        <topology evidence="4">Single-pass membrane protein</topology>
        <orientation evidence="4">Cytoplasmic side</orientation>
    </subcellularLocation>
</comment>
<dbReference type="STRING" id="415747.SAMN03097708_00084"/>
<keyword evidence="4" id="KW-1003">Cell membrane</keyword>
<dbReference type="InterPro" id="IPR041166">
    <property type="entry name" value="Rubredoxin_2"/>
</dbReference>
<dbReference type="InterPro" id="IPR011990">
    <property type="entry name" value="TPR-like_helical_dom_sf"/>
</dbReference>
<protein>
    <recommendedName>
        <fullName evidence="4">Lipopolysaccharide assembly protein B</fullName>
    </recommendedName>
</protein>
<keyword evidence="4" id="KW-0997">Cell inner membrane</keyword>
<keyword evidence="2 4" id="KW-0677">Repeat</keyword>
<dbReference type="Pfam" id="PF13432">
    <property type="entry name" value="TPR_16"/>
    <property type="match status" value="1"/>
</dbReference>
<dbReference type="GO" id="GO:0008653">
    <property type="term" value="P:lipopolysaccharide metabolic process"/>
    <property type="evidence" value="ECO:0007669"/>
    <property type="project" value="InterPro"/>
</dbReference>
<reference evidence="6 7" key="1">
    <citation type="submission" date="2016-10" db="EMBL/GenBank/DDBJ databases">
        <authorList>
            <person name="de Groot N.N."/>
        </authorList>
    </citation>
    <scope>NUCLEOTIDE SEQUENCE [LARGE SCALE GENOMIC DNA]</scope>
    <source>
        <strain evidence="6 7">HLD2</strain>
    </source>
</reference>
<dbReference type="SMART" id="SM00028">
    <property type="entry name" value="TPR"/>
    <property type="match status" value="4"/>
</dbReference>
<sequence length="389" mass="43978">MMLELLFLLLPVAAYSGWWTGSRSRGKKLEAGDTRFSAAYFKGLNFLLNEQPDKAIEVFVHMLEVDSETVETHFALGNLFLRRGEVDRAIRIHQNLIARPTLTREQRNQALFELGRDYMRAGLLDRAESLFLELMEDGNYGSPSLQQLIDIYQQEKEWERAIHTARRLDGRSGKQMRPTIAHFYCELAEAELGKGSSVQAQKMVKKALSEDKNCVRASLIEGRLLLNAGSPKAALKAYKRVEQQDPDYLPEVSEPVQICYSALQRPSEATVFLKDVLQRHGSASIALALVEQLQKLEGEERAVDFLTDYLEQHPSVRGMSRLIELKVAGSGEVQKQDFKILHTLVDNILTGKPVYKCGHCGFNGRTLHWQCPGCKHWSTIKPIHGVEGE</sequence>
<feature type="binding site" evidence="4">
    <location>
        <position position="360"/>
    </location>
    <ligand>
        <name>Fe cation</name>
        <dbReference type="ChEBI" id="CHEBI:24875"/>
    </ligand>
</feature>
<accession>A0A1G5PI42</accession>
<evidence type="ECO:0000313" key="6">
    <source>
        <dbReference type="EMBL" id="SCZ49192.1"/>
    </source>
</evidence>
<dbReference type="AlphaFoldDB" id="A0A1G5PI42"/>
<organism evidence="6 7">
    <name type="scientific">Thiohalomonas denitrificans</name>
    <dbReference type="NCBI Taxonomy" id="415747"/>
    <lineage>
        <taxon>Bacteria</taxon>
        <taxon>Pseudomonadati</taxon>
        <taxon>Pseudomonadota</taxon>
        <taxon>Gammaproteobacteria</taxon>
        <taxon>Thiohalomonadales</taxon>
        <taxon>Thiohalomonadaceae</taxon>
        <taxon>Thiohalomonas</taxon>
    </lineage>
</organism>
<dbReference type="Pfam" id="PF18073">
    <property type="entry name" value="Zn_ribbon_LapB"/>
    <property type="match status" value="1"/>
</dbReference>
<evidence type="ECO:0000259" key="5">
    <source>
        <dbReference type="Pfam" id="PF18073"/>
    </source>
</evidence>
<keyword evidence="4" id="KW-0812">Transmembrane</keyword>
<dbReference type="GO" id="GO:0005506">
    <property type="term" value="F:iron ion binding"/>
    <property type="evidence" value="ECO:0007669"/>
    <property type="project" value="UniProtKB-UniRule"/>
</dbReference>
<dbReference type="Proteomes" id="UP000199648">
    <property type="component" value="Unassembled WGS sequence"/>
</dbReference>
<dbReference type="PANTHER" id="PTHR45586">
    <property type="entry name" value="TPR REPEAT-CONTAINING PROTEIN PA4667"/>
    <property type="match status" value="1"/>
</dbReference>
<keyword evidence="1 4" id="KW-0479">Metal-binding</keyword>
<proteinExistence type="inferred from homology"/>
<comment type="function">
    <text evidence="4">Modulates cellular lipopolysaccharide (LPS) levels by regulating LpxC, which is involved in lipid A biosynthesis. May act by modulating the proteolytic activity of FtsH towards LpxC. May also coordinate assembly of proteins involved in LPS synthesis at the plasma membrane.</text>
</comment>
<feature type="binding site" evidence="4">
    <location>
        <position position="374"/>
    </location>
    <ligand>
        <name>Fe cation</name>
        <dbReference type="ChEBI" id="CHEBI:24875"/>
    </ligand>
</feature>
<keyword evidence="7" id="KW-1185">Reference proteome</keyword>
<feature type="binding site" evidence="4">
    <location>
        <position position="357"/>
    </location>
    <ligand>
        <name>Fe cation</name>
        <dbReference type="ChEBI" id="CHEBI:24875"/>
    </ligand>
</feature>
<dbReference type="EMBL" id="FMWD01000001">
    <property type="protein sequence ID" value="SCZ49192.1"/>
    <property type="molecule type" value="Genomic_DNA"/>
</dbReference>
<dbReference type="InterPro" id="IPR030865">
    <property type="entry name" value="LapB"/>
</dbReference>
<dbReference type="Pfam" id="PF13176">
    <property type="entry name" value="TPR_7"/>
    <property type="match status" value="1"/>
</dbReference>
<gene>
    <name evidence="4" type="primary">lapB</name>
    <name evidence="6" type="ORF">SAMN03097708_00084</name>
</gene>
<name>A0A1G5PI42_9GAMM</name>
<feature type="domain" description="LapB rubredoxin metal binding" evidence="5">
    <location>
        <begin position="355"/>
        <end position="382"/>
    </location>
</feature>
<feature type="topological domain" description="Cytoplasmic" evidence="4">
    <location>
        <begin position="22"/>
        <end position="389"/>
    </location>
</feature>
<comment type="similarity">
    <text evidence="4">Belongs to the LapB family.</text>
</comment>